<evidence type="ECO:0000256" key="3">
    <source>
        <dbReference type="ARBA" id="ARBA00023157"/>
    </source>
</evidence>
<accession>A0A118K0D9</accession>
<feature type="domain" description="Glycosyl transferase 64" evidence="4">
    <location>
        <begin position="1"/>
        <end position="59"/>
    </location>
</feature>
<dbReference type="Pfam" id="PF09258">
    <property type="entry name" value="Glyco_transf_64"/>
    <property type="match status" value="1"/>
</dbReference>
<dbReference type="AlphaFoldDB" id="A0A118K0D9"/>
<dbReference type="PANTHER" id="PTHR48410:SF1">
    <property type="entry name" value="GLYCOSYLINOSITOL PHOSPHORYLCERAMIDE MANNOSYL TRANSFERASE 1"/>
    <property type="match status" value="1"/>
</dbReference>
<dbReference type="OMA" id="NCENIAM"/>
<dbReference type="GO" id="GO:0016020">
    <property type="term" value="C:membrane"/>
    <property type="evidence" value="ECO:0007669"/>
    <property type="project" value="InterPro"/>
</dbReference>
<dbReference type="EMBL" id="LEKV01003117">
    <property type="protein sequence ID" value="KVI01350.1"/>
    <property type="molecule type" value="Genomic_DNA"/>
</dbReference>
<reference evidence="5 6" key="1">
    <citation type="journal article" date="2016" name="Sci. Rep.">
        <title>The genome sequence of the outbreeding globe artichoke constructed de novo incorporating a phase-aware low-pass sequencing strategy of F1 progeny.</title>
        <authorList>
            <person name="Scaglione D."/>
            <person name="Reyes-Chin-Wo S."/>
            <person name="Acquadro A."/>
            <person name="Froenicke L."/>
            <person name="Portis E."/>
            <person name="Beitel C."/>
            <person name="Tirone M."/>
            <person name="Mauro R."/>
            <person name="Lo Monaco A."/>
            <person name="Mauromicale G."/>
            <person name="Faccioli P."/>
            <person name="Cattivelli L."/>
            <person name="Rieseberg L."/>
            <person name="Michelmore R."/>
            <person name="Lanteri S."/>
        </authorList>
    </citation>
    <scope>NUCLEOTIDE SEQUENCE [LARGE SCALE GENOMIC DNA]</scope>
    <source>
        <strain evidence="5">2C</strain>
    </source>
</reference>
<name>A0A118K0D9_CYNCS</name>
<evidence type="ECO:0000259" key="4">
    <source>
        <dbReference type="Pfam" id="PF09258"/>
    </source>
</evidence>
<dbReference type="Proteomes" id="UP000243975">
    <property type="component" value="Unassembled WGS sequence"/>
</dbReference>
<dbReference type="PANTHER" id="PTHR48410">
    <property type="entry name" value="GLYCOSYLINOSITOL PHOSPHORYLCERAMIDE MANNOSYL TRANSFERASE 1"/>
    <property type="match status" value="1"/>
</dbReference>
<organism evidence="5 6">
    <name type="scientific">Cynara cardunculus var. scolymus</name>
    <name type="common">Globe artichoke</name>
    <name type="synonym">Cynara scolymus</name>
    <dbReference type="NCBI Taxonomy" id="59895"/>
    <lineage>
        <taxon>Eukaryota</taxon>
        <taxon>Viridiplantae</taxon>
        <taxon>Streptophyta</taxon>
        <taxon>Embryophyta</taxon>
        <taxon>Tracheophyta</taxon>
        <taxon>Spermatophyta</taxon>
        <taxon>Magnoliopsida</taxon>
        <taxon>eudicotyledons</taxon>
        <taxon>Gunneridae</taxon>
        <taxon>Pentapetalae</taxon>
        <taxon>asterids</taxon>
        <taxon>campanulids</taxon>
        <taxon>Asterales</taxon>
        <taxon>Asteraceae</taxon>
        <taxon>Carduoideae</taxon>
        <taxon>Cardueae</taxon>
        <taxon>Carduinae</taxon>
        <taxon>Cynara</taxon>
    </lineage>
</organism>
<keyword evidence="3" id="KW-1015">Disulfide bond</keyword>
<evidence type="ECO:0000313" key="6">
    <source>
        <dbReference type="Proteomes" id="UP000243975"/>
    </source>
</evidence>
<dbReference type="InterPro" id="IPR053318">
    <property type="entry name" value="GT64"/>
</dbReference>
<evidence type="ECO:0000256" key="1">
    <source>
        <dbReference type="ARBA" id="ARBA00008700"/>
    </source>
</evidence>
<sequence length="93" mass="10743">MILSKASFFHRKYLRLYTNEMPASLKEYVKRNKNCEDIAMSFLVANATGAPLIWAKVWEAIATKGLNVSEFGRMPLIPTTVKVVDSRGTWWFW</sequence>
<protein>
    <submittedName>
        <fullName evidence="5">EXTL2, alpha-1,4-N-acetylhexosaminyltransferase</fullName>
    </submittedName>
</protein>
<gene>
    <name evidence="5" type="ORF">Ccrd_020376</name>
</gene>
<comment type="similarity">
    <text evidence="1">Belongs to the glycosyltransferase 64 family.</text>
</comment>
<evidence type="ECO:0000256" key="2">
    <source>
        <dbReference type="ARBA" id="ARBA00022679"/>
    </source>
</evidence>
<dbReference type="Gramene" id="KVI01350">
    <property type="protein sequence ID" value="KVI01350"/>
    <property type="gene ID" value="Ccrd_020376"/>
</dbReference>
<keyword evidence="6" id="KW-1185">Reference proteome</keyword>
<dbReference type="InterPro" id="IPR029044">
    <property type="entry name" value="Nucleotide-diphossugar_trans"/>
</dbReference>
<dbReference type="STRING" id="59895.A0A118K0D9"/>
<keyword evidence="2" id="KW-0808">Transferase</keyword>
<proteinExistence type="inferred from homology"/>
<comment type="caution">
    <text evidence="5">The sequence shown here is derived from an EMBL/GenBank/DDBJ whole genome shotgun (WGS) entry which is preliminary data.</text>
</comment>
<dbReference type="InterPro" id="IPR015338">
    <property type="entry name" value="GT64_dom"/>
</dbReference>
<dbReference type="Gene3D" id="3.90.550.10">
    <property type="entry name" value="Spore Coat Polysaccharide Biosynthesis Protein SpsA, Chain A"/>
    <property type="match status" value="1"/>
</dbReference>
<dbReference type="GO" id="GO:0016757">
    <property type="term" value="F:glycosyltransferase activity"/>
    <property type="evidence" value="ECO:0007669"/>
    <property type="project" value="InterPro"/>
</dbReference>
<evidence type="ECO:0000313" key="5">
    <source>
        <dbReference type="EMBL" id="KVI01350.1"/>
    </source>
</evidence>